<evidence type="ECO:0000313" key="2">
    <source>
        <dbReference type="Proteomes" id="UP000236291"/>
    </source>
</evidence>
<proteinExistence type="predicted"/>
<sequence>MMLYNVLLEQLLSDPWVKGEKAKDDQMDPEIVSRLQRFNARRKLRAAAIASVWSSTIFLRTKKLKSLVGSYDLKEDEIENLRIHFKKICSDRDNATLAEFEELICERYFVDFLVSRTPKERMLFVYASR</sequence>
<gene>
    <name evidence="1" type="ORF">L195_g048891</name>
</gene>
<dbReference type="STRING" id="57577.A0A2K3JMK8"/>
<keyword evidence="1" id="KW-0418">Kinase</keyword>
<protein>
    <submittedName>
        <fullName evidence="1">Calcium and calmodulin-dependent serine threonine-protein kinase-like protein</fullName>
    </submittedName>
</protein>
<reference evidence="1 2" key="2">
    <citation type="journal article" date="2017" name="Front. Plant Sci.">
        <title>Gene Classification and Mining of Molecular Markers Useful in Red Clover (Trifolium pratense) Breeding.</title>
        <authorList>
            <person name="Istvanek J."/>
            <person name="Dluhosova J."/>
            <person name="Dluhos P."/>
            <person name="Patkova L."/>
            <person name="Nedelnik J."/>
            <person name="Repkova J."/>
        </authorList>
    </citation>
    <scope>NUCLEOTIDE SEQUENCE [LARGE SCALE GENOMIC DNA]</scope>
    <source>
        <strain evidence="2">cv. Tatra</strain>
        <tissue evidence="1">Young leaves</tissue>
    </source>
</reference>
<dbReference type="AlphaFoldDB" id="A0A2K3JMK8"/>
<dbReference type="EMBL" id="ASHM01070876">
    <property type="protein sequence ID" value="PNX55264.1"/>
    <property type="molecule type" value="Genomic_DNA"/>
</dbReference>
<dbReference type="Proteomes" id="UP000236291">
    <property type="component" value="Unassembled WGS sequence"/>
</dbReference>
<reference evidence="1 2" key="1">
    <citation type="journal article" date="2014" name="Am. J. Bot.">
        <title>Genome assembly and annotation for red clover (Trifolium pratense; Fabaceae).</title>
        <authorList>
            <person name="Istvanek J."/>
            <person name="Jaros M."/>
            <person name="Krenek A."/>
            <person name="Repkova J."/>
        </authorList>
    </citation>
    <scope>NUCLEOTIDE SEQUENCE [LARGE SCALE GENOMIC DNA]</scope>
    <source>
        <strain evidence="2">cv. Tatra</strain>
        <tissue evidence="1">Young leaves</tissue>
    </source>
</reference>
<organism evidence="1 2">
    <name type="scientific">Trifolium pratense</name>
    <name type="common">Red clover</name>
    <dbReference type="NCBI Taxonomy" id="57577"/>
    <lineage>
        <taxon>Eukaryota</taxon>
        <taxon>Viridiplantae</taxon>
        <taxon>Streptophyta</taxon>
        <taxon>Embryophyta</taxon>
        <taxon>Tracheophyta</taxon>
        <taxon>Spermatophyta</taxon>
        <taxon>Magnoliopsida</taxon>
        <taxon>eudicotyledons</taxon>
        <taxon>Gunneridae</taxon>
        <taxon>Pentapetalae</taxon>
        <taxon>rosids</taxon>
        <taxon>fabids</taxon>
        <taxon>Fabales</taxon>
        <taxon>Fabaceae</taxon>
        <taxon>Papilionoideae</taxon>
        <taxon>50 kb inversion clade</taxon>
        <taxon>NPAAA clade</taxon>
        <taxon>Hologalegina</taxon>
        <taxon>IRL clade</taxon>
        <taxon>Trifolieae</taxon>
        <taxon>Trifolium</taxon>
    </lineage>
</organism>
<accession>A0A2K3JMK8</accession>
<name>A0A2K3JMK8_TRIPR</name>
<dbReference type="GO" id="GO:0016301">
    <property type="term" value="F:kinase activity"/>
    <property type="evidence" value="ECO:0007669"/>
    <property type="project" value="UniProtKB-KW"/>
</dbReference>
<keyword evidence="1" id="KW-0808">Transferase</keyword>
<comment type="caution">
    <text evidence="1">The sequence shown here is derived from an EMBL/GenBank/DDBJ whole genome shotgun (WGS) entry which is preliminary data.</text>
</comment>
<evidence type="ECO:0000313" key="1">
    <source>
        <dbReference type="EMBL" id="PNX55264.1"/>
    </source>
</evidence>